<dbReference type="EMBL" id="VIRS01000009">
    <property type="protein sequence ID" value="TQS44355.1"/>
    <property type="molecule type" value="Genomic_DNA"/>
</dbReference>
<reference evidence="1 2" key="1">
    <citation type="submission" date="2019-07" db="EMBL/GenBank/DDBJ databases">
        <title>Cryptosporangium phraense sp. nov., isolated from plant litter.</title>
        <authorList>
            <person name="Suriyachadkun C."/>
        </authorList>
    </citation>
    <scope>NUCLEOTIDE SEQUENCE [LARGE SCALE GENOMIC DNA]</scope>
    <source>
        <strain evidence="1 2">A-T 5661</strain>
    </source>
</reference>
<evidence type="ECO:0000313" key="1">
    <source>
        <dbReference type="EMBL" id="TQS44355.1"/>
    </source>
</evidence>
<name>A0A545AUU1_9ACTN</name>
<accession>A0A545AUU1</accession>
<gene>
    <name evidence="1" type="ORF">FL583_15595</name>
</gene>
<protein>
    <submittedName>
        <fullName evidence="1">Uncharacterized protein</fullName>
    </submittedName>
</protein>
<dbReference type="Proteomes" id="UP000317982">
    <property type="component" value="Unassembled WGS sequence"/>
</dbReference>
<organism evidence="1 2">
    <name type="scientific">Cryptosporangium phraense</name>
    <dbReference type="NCBI Taxonomy" id="2593070"/>
    <lineage>
        <taxon>Bacteria</taxon>
        <taxon>Bacillati</taxon>
        <taxon>Actinomycetota</taxon>
        <taxon>Actinomycetes</taxon>
        <taxon>Cryptosporangiales</taxon>
        <taxon>Cryptosporangiaceae</taxon>
        <taxon>Cryptosporangium</taxon>
    </lineage>
</organism>
<keyword evidence="2" id="KW-1185">Reference proteome</keyword>
<dbReference type="AlphaFoldDB" id="A0A545AUU1"/>
<proteinExistence type="predicted"/>
<dbReference type="RefSeq" id="WP_142705346.1">
    <property type="nucleotide sequence ID" value="NZ_VIRS01000009.1"/>
</dbReference>
<sequence length="150" mass="16189">MTLSTVPQIVEFAERLGDATSLDPFSWSGRIDTDGALFVDNVEAAATPAEIAGAWAWLLSDQRARELTELQEAGVYLGGAFVDLFNDDGSERTTAPVQNLEPGERDRALASLIVTAAALRRRLHETAVAMVTLIAENAAEQRGDDEDDDL</sequence>
<dbReference type="InParanoid" id="A0A545AUU1"/>
<comment type="caution">
    <text evidence="1">The sequence shown here is derived from an EMBL/GenBank/DDBJ whole genome shotgun (WGS) entry which is preliminary data.</text>
</comment>
<evidence type="ECO:0000313" key="2">
    <source>
        <dbReference type="Proteomes" id="UP000317982"/>
    </source>
</evidence>